<accession>A0A195FQF4</accession>
<sequence>MVSGAYRCGDRGVAIELIRFSNRFLFREIKRLNGDSIMLIKLTLTILLKYFHRLLHRIAITKLDASRYVLSMCGNPIVLTALMRLNYLYTFKTRYAVLILIARQFESPRPNPPADQHIRRLLVGLTNTWPDRRGSRRGPYWRRGIGDVNADSKQEPVIGRSGHIVKWKGRKTEDKGKGTRNLKEANLFVCLRTYDICLYFNLNKEVTLQQTSHIDMLINEHFARDLAKVDVVSKSISSLMISLQELLNILYITNVNIHYRLFSLLQRATSAEKEIAALKEQLAATNDNNSKTEGHQLSQPPQGSDQQQVHDASNPRRTPNSNLEQELQAKDKEVR</sequence>
<evidence type="ECO:0000313" key="2">
    <source>
        <dbReference type="EMBL" id="KYN42820.1"/>
    </source>
</evidence>
<gene>
    <name evidence="2" type="ORF">ALC56_02622</name>
</gene>
<evidence type="ECO:0000313" key="3">
    <source>
        <dbReference type="Proteomes" id="UP000078541"/>
    </source>
</evidence>
<dbReference type="AlphaFoldDB" id="A0A195FQF4"/>
<name>A0A195FQF4_9HYME</name>
<dbReference type="EMBL" id="KQ981305">
    <property type="protein sequence ID" value="KYN42820.1"/>
    <property type="molecule type" value="Genomic_DNA"/>
</dbReference>
<organism evidence="2 3">
    <name type="scientific">Trachymyrmex septentrionalis</name>
    <dbReference type="NCBI Taxonomy" id="34720"/>
    <lineage>
        <taxon>Eukaryota</taxon>
        <taxon>Metazoa</taxon>
        <taxon>Ecdysozoa</taxon>
        <taxon>Arthropoda</taxon>
        <taxon>Hexapoda</taxon>
        <taxon>Insecta</taxon>
        <taxon>Pterygota</taxon>
        <taxon>Neoptera</taxon>
        <taxon>Endopterygota</taxon>
        <taxon>Hymenoptera</taxon>
        <taxon>Apocrita</taxon>
        <taxon>Aculeata</taxon>
        <taxon>Formicoidea</taxon>
        <taxon>Formicidae</taxon>
        <taxon>Myrmicinae</taxon>
        <taxon>Trachymyrmex</taxon>
    </lineage>
</organism>
<proteinExistence type="predicted"/>
<keyword evidence="3" id="KW-1185">Reference proteome</keyword>
<dbReference type="STRING" id="34720.A0A195FQF4"/>
<feature type="compositionally biased region" description="Polar residues" evidence="1">
    <location>
        <begin position="285"/>
        <end position="325"/>
    </location>
</feature>
<feature type="region of interest" description="Disordered" evidence="1">
    <location>
        <begin position="285"/>
        <end position="335"/>
    </location>
</feature>
<evidence type="ECO:0000256" key="1">
    <source>
        <dbReference type="SAM" id="MobiDB-lite"/>
    </source>
</evidence>
<protein>
    <submittedName>
        <fullName evidence="2">Uncharacterized protein</fullName>
    </submittedName>
</protein>
<dbReference type="Proteomes" id="UP000078541">
    <property type="component" value="Unassembled WGS sequence"/>
</dbReference>
<reference evidence="2 3" key="1">
    <citation type="submission" date="2016-03" db="EMBL/GenBank/DDBJ databases">
        <title>Trachymyrmex septentrionalis WGS genome.</title>
        <authorList>
            <person name="Nygaard S."/>
            <person name="Hu H."/>
            <person name="Boomsma J."/>
            <person name="Zhang G."/>
        </authorList>
    </citation>
    <scope>NUCLEOTIDE SEQUENCE [LARGE SCALE GENOMIC DNA]</scope>
    <source>
        <strain evidence="2">Tsep2-gDNA-1</strain>
        <tissue evidence="2">Whole body</tissue>
    </source>
</reference>